<reference evidence="4 5" key="1">
    <citation type="submission" date="2019-09" db="EMBL/GenBank/DDBJ databases">
        <title>Bacillus ochoae sp. nov., Paenibacillus whitsoniae sp. nov., Paenibacillus spiritus sp. nov. Isolated from the Mars Exploration Rover during spacecraft assembly.</title>
        <authorList>
            <person name="Seuylemezian A."/>
            <person name="Vaishampayan P."/>
        </authorList>
    </citation>
    <scope>NUCLEOTIDE SEQUENCE [LARGE SCALE GENOMIC DNA]</scope>
    <source>
        <strain evidence="4 5">MER_111</strain>
    </source>
</reference>
<comment type="caution">
    <text evidence="4">The sequence shown here is derived from an EMBL/GenBank/DDBJ whole genome shotgun (WGS) entry which is preliminary data.</text>
</comment>
<dbReference type="InterPro" id="IPR056442">
    <property type="entry name" value="GINT1_N"/>
</dbReference>
<evidence type="ECO:0000313" key="5">
    <source>
        <dbReference type="Proteomes" id="UP000367750"/>
    </source>
</evidence>
<gene>
    <name evidence="4" type="ORF">F4V43_17475</name>
</gene>
<dbReference type="OrthoDB" id="3771157at2"/>
<name>A0A5J5FUW7_9BACL</name>
<keyword evidence="5" id="KW-1185">Reference proteome</keyword>
<dbReference type="SUPFAM" id="SSF75005">
    <property type="entry name" value="Arabinanase/levansucrase/invertase"/>
    <property type="match status" value="1"/>
</dbReference>
<dbReference type="InterPro" id="IPR023296">
    <property type="entry name" value="Glyco_hydro_beta-prop_sf"/>
</dbReference>
<dbReference type="PANTHER" id="PTHR43772:SF2">
    <property type="entry name" value="PUTATIVE (AFU_ORTHOLOGUE AFUA_2G04480)-RELATED"/>
    <property type="match status" value="1"/>
</dbReference>
<dbReference type="InterPro" id="IPR052176">
    <property type="entry name" value="Glycosyl_Hydrlase_43_Enz"/>
</dbReference>
<protein>
    <recommendedName>
        <fullName evidence="3">Glucosamine inositolphosphorylceramide transferase 1 N-terminal domain-containing protein</fullName>
    </recommendedName>
</protein>
<dbReference type="EMBL" id="VYKK01000029">
    <property type="protein sequence ID" value="KAA8997552.1"/>
    <property type="molecule type" value="Genomic_DNA"/>
</dbReference>
<dbReference type="GO" id="GO:0045493">
    <property type="term" value="P:xylan catabolic process"/>
    <property type="evidence" value="ECO:0007669"/>
    <property type="project" value="UniProtKB-KW"/>
</dbReference>
<proteinExistence type="predicted"/>
<evidence type="ECO:0000259" key="3">
    <source>
        <dbReference type="Pfam" id="PF24793"/>
    </source>
</evidence>
<dbReference type="PANTHER" id="PTHR43772">
    <property type="entry name" value="ENDO-1,4-BETA-XYLANASE"/>
    <property type="match status" value="1"/>
</dbReference>
<dbReference type="Proteomes" id="UP000367750">
    <property type="component" value="Unassembled WGS sequence"/>
</dbReference>
<dbReference type="AlphaFoldDB" id="A0A5J5FUW7"/>
<keyword evidence="1" id="KW-0624">Polysaccharide degradation</keyword>
<evidence type="ECO:0000256" key="2">
    <source>
        <dbReference type="ARBA" id="ARBA00023277"/>
    </source>
</evidence>
<feature type="domain" description="Glucosamine inositolphosphorylceramide transferase 1 N-terminal" evidence="3">
    <location>
        <begin position="70"/>
        <end position="303"/>
    </location>
</feature>
<keyword evidence="1" id="KW-0858">Xylan degradation</keyword>
<evidence type="ECO:0000256" key="1">
    <source>
        <dbReference type="ARBA" id="ARBA00022651"/>
    </source>
</evidence>
<dbReference type="RefSeq" id="WP_150459551.1">
    <property type="nucleotide sequence ID" value="NZ_VYKK01000029.1"/>
</dbReference>
<evidence type="ECO:0000313" key="4">
    <source>
        <dbReference type="EMBL" id="KAA8997552.1"/>
    </source>
</evidence>
<dbReference type="Pfam" id="PF24793">
    <property type="entry name" value="GINT1_N"/>
    <property type="match status" value="1"/>
</dbReference>
<keyword evidence="2" id="KW-0119">Carbohydrate metabolism</keyword>
<sequence>MLSYVLWTLPIDAVCLLAVFFQMRRIGKPIETYRWSIQVHRADAPLASSARLSIRRDPSLRPEDVTDVYAETVADPFLLVDDNLTYLFFEVYNVVTEKGEIGLARSRDGEDWTYDRIALAEPFHLSYPQVFKSGSAYYMIPESVADHRVLLYRARNFPYDWEVEKVLLEGDYVDSSLFQYGGRWWMFSGSHQGTHLFLADSLDGEWKEHPQSPILRDTMNNARPAGRVLVHEGRIYRYAQHGEPYYGHSAYRFRITELTEQSYREEAGELVLEGGAAPWNRAGMHHLDQQQLDSGEWLIAADGHSIRVTPYLKWRIRRLRLRLYVRWGGRPSRRRAIRPRSGGMGSRAGK</sequence>
<organism evidence="4 5">
    <name type="scientific">Paenibacillus spiritus</name>
    <dbReference type="NCBI Taxonomy" id="2496557"/>
    <lineage>
        <taxon>Bacteria</taxon>
        <taxon>Bacillati</taxon>
        <taxon>Bacillota</taxon>
        <taxon>Bacilli</taxon>
        <taxon>Bacillales</taxon>
        <taxon>Paenibacillaceae</taxon>
        <taxon>Paenibacillus</taxon>
    </lineage>
</organism>
<accession>A0A5J5FUW7</accession>
<dbReference type="Gene3D" id="2.115.10.20">
    <property type="entry name" value="Glycosyl hydrolase domain, family 43"/>
    <property type="match status" value="1"/>
</dbReference>